<reference evidence="3 4" key="1">
    <citation type="submission" date="2018-06" db="EMBL/GenBank/DDBJ databases">
        <authorList>
            <consortium name="Pathogen Informatics"/>
            <person name="Doyle S."/>
        </authorList>
    </citation>
    <scope>NUCLEOTIDE SEQUENCE [LARGE SCALE GENOMIC DNA]</scope>
    <source>
        <strain evidence="3 4">NCTC4824</strain>
    </source>
</reference>
<accession>A0A2X4WNC2</accession>
<keyword evidence="3" id="KW-0689">Ribosomal protein</keyword>
<evidence type="ECO:0000313" key="3">
    <source>
        <dbReference type="EMBL" id="SQI60192.1"/>
    </source>
</evidence>
<feature type="domain" description="Ribosomal protein eL8/eL30/eS12/Gadd45" evidence="2">
    <location>
        <begin position="5"/>
        <end position="95"/>
    </location>
</feature>
<name>A0A2X4WNC2_LEDLE</name>
<evidence type="ECO:0000259" key="2">
    <source>
        <dbReference type="Pfam" id="PF01248"/>
    </source>
</evidence>
<evidence type="ECO:0000256" key="1">
    <source>
        <dbReference type="ARBA" id="ARBA00007337"/>
    </source>
</evidence>
<dbReference type="SUPFAM" id="SSF55315">
    <property type="entry name" value="L30e-like"/>
    <property type="match status" value="1"/>
</dbReference>
<keyword evidence="4" id="KW-1185">Reference proteome</keyword>
<dbReference type="Gene3D" id="3.30.1330.30">
    <property type="match status" value="1"/>
</dbReference>
<sequence length="101" mass="11440">MKQEKWMSLLGLATRARKTISGEELVIKEIKQARAKLVIISRDASSNTLKKLQDKCNFYKVPYLFVESREQLGHAIGKEARVVVTLTDEGFAKKLASMLDE</sequence>
<evidence type="ECO:0000313" key="4">
    <source>
        <dbReference type="Proteomes" id="UP000249134"/>
    </source>
</evidence>
<dbReference type="GO" id="GO:0042254">
    <property type="term" value="P:ribosome biogenesis"/>
    <property type="evidence" value="ECO:0007669"/>
    <property type="project" value="InterPro"/>
</dbReference>
<organism evidence="3 4">
    <name type="scientific">Lederbergia lenta</name>
    <name type="common">Bacillus lentus</name>
    <dbReference type="NCBI Taxonomy" id="1467"/>
    <lineage>
        <taxon>Bacteria</taxon>
        <taxon>Bacillati</taxon>
        <taxon>Bacillota</taxon>
        <taxon>Bacilli</taxon>
        <taxon>Bacillales</taxon>
        <taxon>Bacillaceae</taxon>
        <taxon>Lederbergia</taxon>
    </lineage>
</organism>
<dbReference type="GO" id="GO:1990904">
    <property type="term" value="C:ribonucleoprotein complex"/>
    <property type="evidence" value="ECO:0007669"/>
    <property type="project" value="InterPro"/>
</dbReference>
<dbReference type="GO" id="GO:0005840">
    <property type="term" value="C:ribosome"/>
    <property type="evidence" value="ECO:0007669"/>
    <property type="project" value="UniProtKB-KW"/>
</dbReference>
<dbReference type="NCBIfam" id="NF005825">
    <property type="entry name" value="PRK07714.1"/>
    <property type="match status" value="1"/>
</dbReference>
<dbReference type="KEGG" id="blen:NCTC4824_02627"/>
<dbReference type="PROSITE" id="PS01082">
    <property type="entry name" value="RIBOSOMAL_L7AE"/>
    <property type="match status" value="1"/>
</dbReference>
<dbReference type="Proteomes" id="UP000249134">
    <property type="component" value="Chromosome 1"/>
</dbReference>
<dbReference type="InterPro" id="IPR029064">
    <property type="entry name" value="Ribosomal_eL30-like_sf"/>
</dbReference>
<dbReference type="Pfam" id="PF01248">
    <property type="entry name" value="Ribosomal_L7Ae"/>
    <property type="match status" value="1"/>
</dbReference>
<dbReference type="AlphaFoldDB" id="A0A2X4WNC2"/>
<dbReference type="InterPro" id="IPR004038">
    <property type="entry name" value="Ribosomal_eL8/eL30/eS12/Gad45"/>
</dbReference>
<keyword evidence="3" id="KW-0687">Ribonucleoprotein</keyword>
<comment type="similarity">
    <text evidence="1">Belongs to the eukaryotic ribosomal protein eL8 family.</text>
</comment>
<dbReference type="InterPro" id="IPR004037">
    <property type="entry name" value="Ribosomal_eL8-like_CS"/>
</dbReference>
<proteinExistence type="inferred from homology"/>
<protein>
    <submittedName>
        <fullName evidence="3">50S ribosomal protein L7Ae</fullName>
    </submittedName>
</protein>
<dbReference type="RefSeq" id="WP_066139563.1">
    <property type="nucleotide sequence ID" value="NZ_CBCSGM010000001.1"/>
</dbReference>
<gene>
    <name evidence="3" type="primary">rplGA</name>
    <name evidence="3" type="ORF">NCTC4824_02627</name>
</gene>
<dbReference type="EMBL" id="LS483476">
    <property type="protein sequence ID" value="SQI60192.1"/>
    <property type="molecule type" value="Genomic_DNA"/>
</dbReference>
<dbReference type="STRING" id="1348624.GCA_001591545_01676"/>